<evidence type="ECO:0000259" key="2">
    <source>
        <dbReference type="SMART" id="SM01193"/>
    </source>
</evidence>
<protein>
    <recommendedName>
        <fullName evidence="2">Enolase N-terminal domain-containing protein</fullName>
    </recommendedName>
</protein>
<accession>X1QZD2</accession>
<dbReference type="InterPro" id="IPR029017">
    <property type="entry name" value="Enolase-like_N"/>
</dbReference>
<dbReference type="InterPro" id="IPR020811">
    <property type="entry name" value="Enolase_N"/>
</dbReference>
<dbReference type="Pfam" id="PF03952">
    <property type="entry name" value="Enolase_N"/>
    <property type="match status" value="1"/>
</dbReference>
<sequence>MEKEMPTIKNIKAREILDSRGNPTIEVEVELVGGATGRAAVPSGASTGKYEAVELRDGDKSRFNGKGVLQAVANVNKLIAGSIVGMPATDQATIDHKLIKLDGTANKSRLGANA</sequence>
<name>X1QZD2_9ZZZZ</name>
<dbReference type="Gene3D" id="3.30.390.10">
    <property type="entry name" value="Enolase-like, N-terminal domain"/>
    <property type="match status" value="1"/>
</dbReference>
<dbReference type="SMART" id="SM01193">
    <property type="entry name" value="Enolase_N"/>
    <property type="match status" value="1"/>
</dbReference>
<evidence type="ECO:0000256" key="1">
    <source>
        <dbReference type="ARBA" id="ARBA00022842"/>
    </source>
</evidence>
<feature type="non-terminal residue" evidence="3">
    <location>
        <position position="114"/>
    </location>
</feature>
<feature type="domain" description="Enolase N-terminal" evidence="2">
    <location>
        <begin position="8"/>
        <end position="114"/>
    </location>
</feature>
<dbReference type="PANTHER" id="PTHR11902:SF1">
    <property type="entry name" value="ENOLASE"/>
    <property type="match status" value="1"/>
</dbReference>
<keyword evidence="1" id="KW-0460">Magnesium</keyword>
<proteinExistence type="predicted"/>
<dbReference type="PANTHER" id="PTHR11902">
    <property type="entry name" value="ENOLASE"/>
    <property type="match status" value="1"/>
</dbReference>
<reference evidence="3" key="1">
    <citation type="journal article" date="2014" name="Front. Microbiol.">
        <title>High frequency of phylogenetically diverse reductive dehalogenase-homologous genes in deep subseafloor sedimentary metagenomes.</title>
        <authorList>
            <person name="Kawai M."/>
            <person name="Futagami T."/>
            <person name="Toyoda A."/>
            <person name="Takaki Y."/>
            <person name="Nishi S."/>
            <person name="Hori S."/>
            <person name="Arai W."/>
            <person name="Tsubouchi T."/>
            <person name="Morono Y."/>
            <person name="Uchiyama I."/>
            <person name="Ito T."/>
            <person name="Fujiyama A."/>
            <person name="Inagaki F."/>
            <person name="Takami H."/>
        </authorList>
    </citation>
    <scope>NUCLEOTIDE SEQUENCE</scope>
    <source>
        <strain evidence="3">Expedition CK06-06</strain>
    </source>
</reference>
<dbReference type="PRINTS" id="PR00148">
    <property type="entry name" value="ENOLASE"/>
</dbReference>
<evidence type="ECO:0000313" key="3">
    <source>
        <dbReference type="EMBL" id="GAI56215.1"/>
    </source>
</evidence>
<dbReference type="GO" id="GO:0006096">
    <property type="term" value="P:glycolytic process"/>
    <property type="evidence" value="ECO:0007669"/>
    <property type="project" value="InterPro"/>
</dbReference>
<dbReference type="AlphaFoldDB" id="X1QZD2"/>
<organism evidence="3">
    <name type="scientific">marine sediment metagenome</name>
    <dbReference type="NCBI Taxonomy" id="412755"/>
    <lineage>
        <taxon>unclassified sequences</taxon>
        <taxon>metagenomes</taxon>
        <taxon>ecological metagenomes</taxon>
    </lineage>
</organism>
<dbReference type="GO" id="GO:0004634">
    <property type="term" value="F:phosphopyruvate hydratase activity"/>
    <property type="evidence" value="ECO:0007669"/>
    <property type="project" value="InterPro"/>
</dbReference>
<dbReference type="SUPFAM" id="SSF54826">
    <property type="entry name" value="Enolase N-terminal domain-like"/>
    <property type="match status" value="1"/>
</dbReference>
<dbReference type="GO" id="GO:0000015">
    <property type="term" value="C:phosphopyruvate hydratase complex"/>
    <property type="evidence" value="ECO:0007669"/>
    <property type="project" value="InterPro"/>
</dbReference>
<dbReference type="EMBL" id="BARV01034016">
    <property type="protein sequence ID" value="GAI56215.1"/>
    <property type="molecule type" value="Genomic_DNA"/>
</dbReference>
<dbReference type="GO" id="GO:0000287">
    <property type="term" value="F:magnesium ion binding"/>
    <property type="evidence" value="ECO:0007669"/>
    <property type="project" value="InterPro"/>
</dbReference>
<gene>
    <name evidence="3" type="ORF">S06H3_53361</name>
</gene>
<comment type="caution">
    <text evidence="3">The sequence shown here is derived from an EMBL/GenBank/DDBJ whole genome shotgun (WGS) entry which is preliminary data.</text>
</comment>
<dbReference type="InterPro" id="IPR000941">
    <property type="entry name" value="Enolase"/>
</dbReference>